<proteinExistence type="predicted"/>
<sequence>MTWRPSLDMKKKKKRWLEQEKGEGDEEGEDDRARERKQLLEEFLDSRMMKFVELTKSKSYSKQPQALEHRFHDSRNLVKRYCAFYESLLKMIPPLEQAKEEEQGRKMNERKDGCRGGLLFKKMMNSALA</sequence>
<comment type="caution">
    <text evidence="2">The sequence shown here is derived from an EMBL/GenBank/DDBJ whole genome shotgun (WGS) entry which is preliminary data.</text>
</comment>
<reference evidence="2" key="1">
    <citation type="journal article" date="2019" name="Sci. Rep.">
        <title>Draft genome of Tanacetum cinerariifolium, the natural source of mosquito coil.</title>
        <authorList>
            <person name="Yamashiro T."/>
            <person name="Shiraishi A."/>
            <person name="Satake H."/>
            <person name="Nakayama K."/>
        </authorList>
    </citation>
    <scope>NUCLEOTIDE SEQUENCE</scope>
</reference>
<evidence type="ECO:0000313" key="2">
    <source>
        <dbReference type="EMBL" id="GEU76115.1"/>
    </source>
</evidence>
<evidence type="ECO:0000256" key="1">
    <source>
        <dbReference type="SAM" id="MobiDB-lite"/>
    </source>
</evidence>
<gene>
    <name evidence="2" type="ORF">Tci_048093</name>
</gene>
<dbReference type="EMBL" id="BKCJ010007215">
    <property type="protein sequence ID" value="GEU76115.1"/>
    <property type="molecule type" value="Genomic_DNA"/>
</dbReference>
<protein>
    <submittedName>
        <fullName evidence="2">Uncharacterized protein</fullName>
    </submittedName>
</protein>
<name>A0A6L2MUQ5_TANCI</name>
<dbReference type="AlphaFoldDB" id="A0A6L2MUQ5"/>
<accession>A0A6L2MUQ5</accession>
<organism evidence="2">
    <name type="scientific">Tanacetum cinerariifolium</name>
    <name type="common">Dalmatian daisy</name>
    <name type="synonym">Chrysanthemum cinerariifolium</name>
    <dbReference type="NCBI Taxonomy" id="118510"/>
    <lineage>
        <taxon>Eukaryota</taxon>
        <taxon>Viridiplantae</taxon>
        <taxon>Streptophyta</taxon>
        <taxon>Embryophyta</taxon>
        <taxon>Tracheophyta</taxon>
        <taxon>Spermatophyta</taxon>
        <taxon>Magnoliopsida</taxon>
        <taxon>eudicotyledons</taxon>
        <taxon>Gunneridae</taxon>
        <taxon>Pentapetalae</taxon>
        <taxon>asterids</taxon>
        <taxon>campanulids</taxon>
        <taxon>Asterales</taxon>
        <taxon>Asteraceae</taxon>
        <taxon>Asteroideae</taxon>
        <taxon>Anthemideae</taxon>
        <taxon>Anthemidinae</taxon>
        <taxon>Tanacetum</taxon>
    </lineage>
</organism>
<feature type="region of interest" description="Disordered" evidence="1">
    <location>
        <begin position="1"/>
        <end position="34"/>
    </location>
</feature>